<dbReference type="InterPro" id="IPR014776">
    <property type="entry name" value="4pyrrole_Mease_sub2"/>
</dbReference>
<comment type="subcellular location">
    <subcellularLocation>
        <location evidence="6">Cytoplasm</location>
    </subcellularLocation>
</comment>
<name>A0A9Q3ZGQ4_9GAMM</name>
<dbReference type="PANTHER" id="PTHR46111">
    <property type="entry name" value="RIBOSOMAL RNA SMALL SUBUNIT METHYLTRANSFERASE I"/>
    <property type="match status" value="1"/>
</dbReference>
<comment type="similarity">
    <text evidence="6">Belongs to the methyltransferase superfamily. RsmI family.</text>
</comment>
<evidence type="ECO:0000313" key="10">
    <source>
        <dbReference type="Proteomes" id="UP001107961"/>
    </source>
</evidence>
<evidence type="ECO:0000259" key="8">
    <source>
        <dbReference type="Pfam" id="PF23016"/>
    </source>
</evidence>
<dbReference type="FunFam" id="3.40.1010.10:FF:000002">
    <property type="entry name" value="Ribosomal RNA small subunit methyltransferase I"/>
    <property type="match status" value="1"/>
</dbReference>
<dbReference type="RefSeq" id="WP_022995228.1">
    <property type="nucleotide sequence ID" value="NZ_CBDDTQ010000006.1"/>
</dbReference>
<dbReference type="Pfam" id="PF00590">
    <property type="entry name" value="TP_methylase"/>
    <property type="match status" value="1"/>
</dbReference>
<keyword evidence="1 6" id="KW-0963">Cytoplasm</keyword>
<evidence type="ECO:0000256" key="3">
    <source>
        <dbReference type="ARBA" id="ARBA00022603"/>
    </source>
</evidence>
<dbReference type="GO" id="GO:0070677">
    <property type="term" value="F:rRNA (cytosine-2'-O-)-methyltransferase activity"/>
    <property type="evidence" value="ECO:0007669"/>
    <property type="project" value="UniProtKB-UniRule"/>
</dbReference>
<dbReference type="InterPro" id="IPR014777">
    <property type="entry name" value="4pyrrole_Mease_sub1"/>
</dbReference>
<dbReference type="InterPro" id="IPR008189">
    <property type="entry name" value="rRNA_ssu_MeTfrase_I"/>
</dbReference>
<keyword evidence="3 6" id="KW-0489">Methyltransferase</keyword>
<gene>
    <name evidence="6 9" type="primary">rsmI</name>
    <name evidence="9" type="ORF">LZG35_14025</name>
</gene>
<dbReference type="Gene3D" id="3.30.950.10">
    <property type="entry name" value="Methyltransferase, Cobalt-precorrin-4 Transmethylase, Domain 2"/>
    <property type="match status" value="1"/>
</dbReference>
<dbReference type="CDD" id="cd11648">
    <property type="entry name" value="RsmI"/>
    <property type="match status" value="1"/>
</dbReference>
<sequence>MTRPSHDAEAGCLYVVSTPIGNLDDISRRAIQVLQEVDWVAAEDTRHSQGLMQQLGISPRLISCHDHNEQQRAPDLVARLVDGESGALISDAGTPLVSDPGYRLVRACQDAGVAVVPIPGASALLAALAVAGQPSDRFLFEGFPPAKGAARERVLERLAAADVTTIVYEAPHRVLSLLEALAPKVAPERELTLCRELTKRFETVRRGPVAEVLEWVRADKDQQRGELVLVLGPAQQSDLLSERDRALARALLEELPLSRAARVLAAHTGLKRQALYNYLEAVNSE</sequence>
<dbReference type="InterPro" id="IPR000878">
    <property type="entry name" value="4pyrrol_Mease"/>
</dbReference>
<comment type="catalytic activity">
    <reaction evidence="6">
        <text>cytidine(1402) in 16S rRNA + S-adenosyl-L-methionine = 2'-O-methylcytidine(1402) in 16S rRNA + S-adenosyl-L-homocysteine + H(+)</text>
        <dbReference type="Rhea" id="RHEA:42924"/>
        <dbReference type="Rhea" id="RHEA-COMP:10285"/>
        <dbReference type="Rhea" id="RHEA-COMP:10286"/>
        <dbReference type="ChEBI" id="CHEBI:15378"/>
        <dbReference type="ChEBI" id="CHEBI:57856"/>
        <dbReference type="ChEBI" id="CHEBI:59789"/>
        <dbReference type="ChEBI" id="CHEBI:74495"/>
        <dbReference type="ChEBI" id="CHEBI:82748"/>
        <dbReference type="EC" id="2.1.1.198"/>
    </reaction>
</comment>
<dbReference type="KEGG" id="axe:P40_16500"/>
<dbReference type="NCBIfam" id="TIGR00096">
    <property type="entry name" value="16S rRNA (cytidine(1402)-2'-O)-methyltransferase"/>
    <property type="match status" value="1"/>
</dbReference>
<evidence type="ECO:0000256" key="5">
    <source>
        <dbReference type="ARBA" id="ARBA00022691"/>
    </source>
</evidence>
<evidence type="ECO:0000256" key="6">
    <source>
        <dbReference type="HAMAP-Rule" id="MF_01877"/>
    </source>
</evidence>
<evidence type="ECO:0000256" key="2">
    <source>
        <dbReference type="ARBA" id="ARBA00022552"/>
    </source>
</evidence>
<dbReference type="InterPro" id="IPR035996">
    <property type="entry name" value="4pyrrol_Methylase_sf"/>
</dbReference>
<dbReference type="Proteomes" id="UP001107961">
    <property type="component" value="Unassembled WGS sequence"/>
</dbReference>
<keyword evidence="5 6" id="KW-0949">S-adenosyl-L-methionine</keyword>
<dbReference type="InterPro" id="IPR053910">
    <property type="entry name" value="RsmI_HTH"/>
</dbReference>
<evidence type="ECO:0000256" key="1">
    <source>
        <dbReference type="ARBA" id="ARBA00022490"/>
    </source>
</evidence>
<keyword evidence="4 6" id="KW-0808">Transferase</keyword>
<comment type="caution">
    <text evidence="9">The sequence shown here is derived from an EMBL/GenBank/DDBJ whole genome shotgun (WGS) entry which is preliminary data.</text>
</comment>
<dbReference type="FunFam" id="3.30.950.10:FF:000002">
    <property type="entry name" value="Ribosomal RNA small subunit methyltransferase I"/>
    <property type="match status" value="1"/>
</dbReference>
<keyword evidence="2 6" id="KW-0698">rRNA processing</keyword>
<dbReference type="Pfam" id="PF23016">
    <property type="entry name" value="RsmI_C"/>
    <property type="match status" value="1"/>
</dbReference>
<dbReference type="Gene3D" id="3.40.1010.10">
    <property type="entry name" value="Cobalt-precorrin-4 Transmethylase, Domain 1"/>
    <property type="match status" value="1"/>
</dbReference>
<feature type="domain" description="Tetrapyrrole methylase" evidence="7">
    <location>
        <begin position="13"/>
        <end position="212"/>
    </location>
</feature>
<reference evidence="9" key="1">
    <citation type="submission" date="2022-01" db="EMBL/GenBank/DDBJ databases">
        <authorList>
            <person name="Karlyshev A.V."/>
            <person name="Jaspars M."/>
        </authorList>
    </citation>
    <scope>NUCLEOTIDE SEQUENCE</scope>
    <source>
        <strain evidence="9">AGSA3-2</strain>
    </source>
</reference>
<evidence type="ECO:0000313" key="9">
    <source>
        <dbReference type="EMBL" id="MCE7509759.1"/>
    </source>
</evidence>
<evidence type="ECO:0000259" key="7">
    <source>
        <dbReference type="Pfam" id="PF00590"/>
    </source>
</evidence>
<dbReference type="PROSITE" id="PS01296">
    <property type="entry name" value="RSMI"/>
    <property type="match status" value="1"/>
</dbReference>
<dbReference type="HAMAP" id="MF_01877">
    <property type="entry name" value="16SrRNA_methyltr_I"/>
    <property type="match status" value="1"/>
</dbReference>
<organism evidence="9 10">
    <name type="scientific">Alloalcanivorax xenomutans</name>
    <dbReference type="NCBI Taxonomy" id="1094342"/>
    <lineage>
        <taxon>Bacteria</taxon>
        <taxon>Pseudomonadati</taxon>
        <taxon>Pseudomonadota</taxon>
        <taxon>Gammaproteobacteria</taxon>
        <taxon>Oceanospirillales</taxon>
        <taxon>Alcanivoracaceae</taxon>
        <taxon>Alloalcanivorax</taxon>
    </lineage>
</organism>
<dbReference type="InterPro" id="IPR018063">
    <property type="entry name" value="SAM_MeTrfase_RsmI_CS"/>
</dbReference>
<dbReference type="AlphaFoldDB" id="A0A9Q3ZGQ4"/>
<keyword evidence="10" id="KW-1185">Reference proteome</keyword>
<dbReference type="EMBL" id="JAJVKT010000017">
    <property type="protein sequence ID" value="MCE7509759.1"/>
    <property type="molecule type" value="Genomic_DNA"/>
</dbReference>
<dbReference type="PIRSF" id="PIRSF005917">
    <property type="entry name" value="MTase_YraL"/>
    <property type="match status" value="1"/>
</dbReference>
<dbReference type="GO" id="GO:0005737">
    <property type="term" value="C:cytoplasm"/>
    <property type="evidence" value="ECO:0007669"/>
    <property type="project" value="UniProtKB-SubCell"/>
</dbReference>
<dbReference type="EC" id="2.1.1.198" evidence="6"/>
<feature type="domain" description="RsmI HTH" evidence="8">
    <location>
        <begin position="243"/>
        <end position="278"/>
    </location>
</feature>
<dbReference type="PANTHER" id="PTHR46111:SF1">
    <property type="entry name" value="RIBOSOMAL RNA SMALL SUBUNIT METHYLTRANSFERASE I"/>
    <property type="match status" value="1"/>
</dbReference>
<dbReference type="SUPFAM" id="SSF53790">
    <property type="entry name" value="Tetrapyrrole methylase"/>
    <property type="match status" value="1"/>
</dbReference>
<accession>A0A9Q3ZGQ4</accession>
<proteinExistence type="inferred from homology"/>
<comment type="function">
    <text evidence="6">Catalyzes the 2'-O-methylation of the ribose of cytidine 1402 (C1402) in 16S rRNA.</text>
</comment>
<evidence type="ECO:0000256" key="4">
    <source>
        <dbReference type="ARBA" id="ARBA00022679"/>
    </source>
</evidence>
<protein>
    <recommendedName>
        <fullName evidence="6">Ribosomal RNA small subunit methyltransferase I</fullName>
        <ecNumber evidence="6">2.1.1.198</ecNumber>
    </recommendedName>
    <alternativeName>
        <fullName evidence="6">16S rRNA 2'-O-ribose C1402 methyltransferase</fullName>
    </alternativeName>
    <alternativeName>
        <fullName evidence="6">rRNA (cytidine-2'-O-)-methyltransferase RsmI</fullName>
    </alternativeName>
</protein>